<accession>A0A3B0SBT5</accession>
<dbReference type="EC" id="1.5.3.1" evidence="1"/>
<dbReference type="GO" id="GO:0008115">
    <property type="term" value="F:sarcosine oxidase activity"/>
    <property type="evidence" value="ECO:0007669"/>
    <property type="project" value="UniProtKB-EC"/>
</dbReference>
<dbReference type="InterPro" id="IPR006279">
    <property type="entry name" value="SoxD"/>
</dbReference>
<gene>
    <name evidence="1" type="ORF">MNBD_ALPHA02-988</name>
</gene>
<protein>
    <submittedName>
        <fullName evidence="1">Sarcosine oxidase delta subunit</fullName>
        <ecNumber evidence="1">1.5.3.1</ecNumber>
    </submittedName>
</protein>
<dbReference type="Gene3D" id="3.30.2270.10">
    <property type="entry name" value="Folate-binding superfamily"/>
    <property type="match status" value="1"/>
</dbReference>
<name>A0A3B0SBT5_9ZZZZ</name>
<dbReference type="Pfam" id="PF04267">
    <property type="entry name" value="SoxD"/>
    <property type="match status" value="1"/>
</dbReference>
<dbReference type="GO" id="GO:0046653">
    <property type="term" value="P:tetrahydrofolate metabolic process"/>
    <property type="evidence" value="ECO:0007669"/>
    <property type="project" value="InterPro"/>
</dbReference>
<proteinExistence type="predicted"/>
<evidence type="ECO:0000313" key="1">
    <source>
        <dbReference type="EMBL" id="VAV98406.1"/>
    </source>
</evidence>
<reference evidence="1" key="1">
    <citation type="submission" date="2018-06" db="EMBL/GenBank/DDBJ databases">
        <authorList>
            <person name="Zhirakovskaya E."/>
        </authorList>
    </citation>
    <scope>NUCLEOTIDE SEQUENCE</scope>
</reference>
<dbReference type="InterPro" id="IPR038561">
    <property type="entry name" value="SoxD_sf"/>
</dbReference>
<dbReference type="EMBL" id="UOED01000128">
    <property type="protein sequence ID" value="VAV98406.1"/>
    <property type="molecule type" value="Genomic_DNA"/>
</dbReference>
<sequence length="94" mass="10822">MMKITCPWCGARGEEEFRYGGPSHLARPENDESLSDGDWADYLVMRDNVKGVSRERWGHIHGCGQWFNMVRDTVSHEIHATYKMGDPPPEGWRS</sequence>
<keyword evidence="1" id="KW-0560">Oxidoreductase</keyword>
<organism evidence="1">
    <name type="scientific">hydrothermal vent metagenome</name>
    <dbReference type="NCBI Taxonomy" id="652676"/>
    <lineage>
        <taxon>unclassified sequences</taxon>
        <taxon>metagenomes</taxon>
        <taxon>ecological metagenomes</taxon>
    </lineage>
</organism>
<dbReference type="AlphaFoldDB" id="A0A3B0SBT5"/>